<accession>A0A017SG12</accession>
<protein>
    <submittedName>
        <fullName evidence="2">Uncharacterized protein</fullName>
    </submittedName>
</protein>
<dbReference type="STRING" id="1388766.A0A017SG12"/>
<proteinExistence type="predicted"/>
<feature type="compositionally biased region" description="Polar residues" evidence="1">
    <location>
        <begin position="69"/>
        <end position="91"/>
    </location>
</feature>
<dbReference type="Proteomes" id="UP000019804">
    <property type="component" value="Unassembled WGS sequence"/>
</dbReference>
<feature type="region of interest" description="Disordered" evidence="1">
    <location>
        <begin position="58"/>
        <end position="91"/>
    </location>
</feature>
<reference evidence="3" key="1">
    <citation type="journal article" date="2014" name="Nat. Commun.">
        <title>Genomic adaptations of the halophilic Dead Sea filamentous fungus Eurotium rubrum.</title>
        <authorList>
            <person name="Kis-Papo T."/>
            <person name="Weig A.R."/>
            <person name="Riley R."/>
            <person name="Persoh D."/>
            <person name="Salamov A."/>
            <person name="Sun H."/>
            <person name="Lipzen A."/>
            <person name="Wasser S.P."/>
            <person name="Rambold G."/>
            <person name="Grigoriev I.V."/>
            <person name="Nevo E."/>
        </authorList>
    </citation>
    <scope>NUCLEOTIDE SEQUENCE [LARGE SCALE GENOMIC DNA]</scope>
    <source>
        <strain evidence="3">CBS 135680</strain>
    </source>
</reference>
<keyword evidence="3" id="KW-1185">Reference proteome</keyword>
<dbReference type="PANTHER" id="PTHR42090">
    <property type="match status" value="1"/>
</dbReference>
<feature type="compositionally biased region" description="Basic and acidic residues" evidence="1">
    <location>
        <begin position="58"/>
        <end position="68"/>
    </location>
</feature>
<dbReference type="RefSeq" id="XP_040638903.1">
    <property type="nucleotide sequence ID" value="XM_040784327.1"/>
</dbReference>
<feature type="region of interest" description="Disordered" evidence="1">
    <location>
        <begin position="1"/>
        <end position="28"/>
    </location>
</feature>
<evidence type="ECO:0000313" key="2">
    <source>
        <dbReference type="EMBL" id="EYE95215.1"/>
    </source>
</evidence>
<evidence type="ECO:0000313" key="3">
    <source>
        <dbReference type="Proteomes" id="UP000019804"/>
    </source>
</evidence>
<dbReference type="OrthoDB" id="4220319at2759"/>
<organism evidence="2 3">
    <name type="scientific">Aspergillus ruber (strain CBS 135680)</name>
    <dbReference type="NCBI Taxonomy" id="1388766"/>
    <lineage>
        <taxon>Eukaryota</taxon>
        <taxon>Fungi</taxon>
        <taxon>Dikarya</taxon>
        <taxon>Ascomycota</taxon>
        <taxon>Pezizomycotina</taxon>
        <taxon>Eurotiomycetes</taxon>
        <taxon>Eurotiomycetidae</taxon>
        <taxon>Eurotiales</taxon>
        <taxon>Aspergillaceae</taxon>
        <taxon>Aspergillus</taxon>
        <taxon>Aspergillus subgen. Aspergillus</taxon>
    </lineage>
</organism>
<gene>
    <name evidence="2" type="ORF">EURHEDRAFT_456049</name>
</gene>
<dbReference type="AlphaFoldDB" id="A0A017SG12"/>
<sequence>MLRGTSVSIKNSVQAARRTSNRTSSVYSGSVRHLRALHITRHEKPSPREIQTTIECERRVLNPERSETSKSGTDNEVAGYSSSYDPSETTPENELKVLENECRTVGIINPLFISPANKDFSTLLDPMVGGSVHNADKLGVSGRGWTRKGKEVHVQNVSGNPYGRYQKLLESLKKSKRFDR</sequence>
<dbReference type="EMBL" id="KK088423">
    <property type="protein sequence ID" value="EYE95215.1"/>
    <property type="molecule type" value="Genomic_DNA"/>
</dbReference>
<dbReference type="HOGENOM" id="CLU_109868_0_1_1"/>
<dbReference type="PANTHER" id="PTHR42090:SF1">
    <property type="match status" value="1"/>
</dbReference>
<dbReference type="GeneID" id="63699451"/>
<evidence type="ECO:0000256" key="1">
    <source>
        <dbReference type="SAM" id="MobiDB-lite"/>
    </source>
</evidence>
<name>A0A017SG12_ASPRC</name>